<keyword evidence="1" id="KW-0597">Phosphoprotein</keyword>
<feature type="compositionally biased region" description="Low complexity" evidence="2">
    <location>
        <begin position="53"/>
        <end position="63"/>
    </location>
</feature>
<dbReference type="PROSITE" id="PS51061">
    <property type="entry name" value="R3H"/>
    <property type="match status" value="1"/>
</dbReference>
<feature type="compositionally biased region" description="Basic and acidic residues" evidence="2">
    <location>
        <begin position="157"/>
        <end position="167"/>
    </location>
</feature>
<feature type="compositionally biased region" description="Polar residues" evidence="2">
    <location>
        <begin position="635"/>
        <end position="649"/>
    </location>
</feature>
<keyword evidence="6" id="KW-1185">Reference proteome</keyword>
<feature type="compositionally biased region" description="Polar residues" evidence="2">
    <location>
        <begin position="703"/>
        <end position="716"/>
    </location>
</feature>
<dbReference type="Proteomes" id="UP000887229">
    <property type="component" value="Unassembled WGS sequence"/>
</dbReference>
<feature type="domain" description="SUZ" evidence="4">
    <location>
        <begin position="341"/>
        <end position="431"/>
    </location>
</feature>
<dbReference type="PANTHER" id="PTHR15672">
    <property type="entry name" value="CAMP-REGULATED PHOSPHOPROTEIN 21 RELATED R3H DOMAIN CONTAINING PROTEIN"/>
    <property type="match status" value="1"/>
</dbReference>
<feature type="compositionally biased region" description="Low complexity" evidence="2">
    <location>
        <begin position="515"/>
        <end position="566"/>
    </location>
</feature>
<dbReference type="GO" id="GO:0006012">
    <property type="term" value="P:galactose metabolic process"/>
    <property type="evidence" value="ECO:0007669"/>
    <property type="project" value="TreeGrafter"/>
</dbReference>
<comment type="caution">
    <text evidence="5">The sequence shown here is derived from an EMBL/GenBank/DDBJ whole genome shotgun (WGS) entry which is preliminary data.</text>
</comment>
<dbReference type="Gene3D" id="3.30.1370.50">
    <property type="entry name" value="R3H-like domain"/>
    <property type="match status" value="1"/>
</dbReference>
<evidence type="ECO:0000259" key="3">
    <source>
        <dbReference type="PROSITE" id="PS51061"/>
    </source>
</evidence>
<evidence type="ECO:0000313" key="6">
    <source>
        <dbReference type="Proteomes" id="UP000887229"/>
    </source>
</evidence>
<dbReference type="SUPFAM" id="SSF82708">
    <property type="entry name" value="R3H domain"/>
    <property type="match status" value="1"/>
</dbReference>
<protein>
    <recommendedName>
        <fullName evidence="7">R3H domain-containing protein</fullName>
    </recommendedName>
</protein>
<gene>
    <name evidence="5" type="ORF">F5Z01DRAFT_80544</name>
</gene>
<feature type="region of interest" description="Disordered" evidence="2">
    <location>
        <begin position="1"/>
        <end position="171"/>
    </location>
</feature>
<feature type="region of interest" description="Disordered" evidence="2">
    <location>
        <begin position="511"/>
        <end position="787"/>
    </location>
</feature>
<organism evidence="5 6">
    <name type="scientific">Emericellopsis atlantica</name>
    <dbReference type="NCBI Taxonomy" id="2614577"/>
    <lineage>
        <taxon>Eukaryota</taxon>
        <taxon>Fungi</taxon>
        <taxon>Dikarya</taxon>
        <taxon>Ascomycota</taxon>
        <taxon>Pezizomycotina</taxon>
        <taxon>Sordariomycetes</taxon>
        <taxon>Hypocreomycetidae</taxon>
        <taxon>Hypocreales</taxon>
        <taxon>Bionectriaceae</taxon>
        <taxon>Emericellopsis</taxon>
    </lineage>
</organism>
<dbReference type="Pfam" id="PF12752">
    <property type="entry name" value="SUZ"/>
    <property type="match status" value="1"/>
</dbReference>
<feature type="region of interest" description="Disordered" evidence="2">
    <location>
        <begin position="346"/>
        <end position="482"/>
    </location>
</feature>
<dbReference type="GO" id="GO:0003676">
    <property type="term" value="F:nucleic acid binding"/>
    <property type="evidence" value="ECO:0007669"/>
    <property type="project" value="UniProtKB-UniRule"/>
</dbReference>
<dbReference type="InterPro" id="IPR051937">
    <property type="entry name" value="R3H_domain_containing"/>
</dbReference>
<dbReference type="InterPro" id="IPR001374">
    <property type="entry name" value="R3H_dom"/>
</dbReference>
<evidence type="ECO:0000256" key="2">
    <source>
        <dbReference type="SAM" id="MobiDB-lite"/>
    </source>
</evidence>
<sequence length="787" mass="83671">MSAKADKPSFARVAAATTMAEPASTSTPQLSGDAKENRPPMSTQSSTGQTADSHSVPVVVSGSRGRDAGGRPIEQRPLTVDNVAESLGGVQLSTHLQGRKESVDEGAGNMHLGRPAIVSRESALSDCSQRADSSSELGTKPPSLDGKSITSGTTFALDEKESLRPDDSASVMAAGDDDEVFSVRGSIFAGSRMGSDLAARARGIQLGDMPDRRLMQATPASSGPGVLTPHSNSSEQQARGVLPPLTGASAPPDALDVIYRQAPDDKLIDAMRDQKDRLYLLRVEALLINFVENSNKPFEDVVAGNSFYRMLAHKLADYYHMTHSYEPSKDAVRIFRTPFCRVPTSLANWNPEPKAEEKEESPPMILPKKIMRRGQEDETGAGSAAPSKPASESGTDSKEGKEKSQTGQKLTREEREEIYKLARERIFGSAEDSAQDADKDNGVSRASSVSASNNKTAQGKARRGARHRRDDSDGFDSRNNYTPYWAPQQAAWGAVYGQGLPSHASMQQLYNSGMAPGYAPNAAGYPSMPVAAPGMAPGTPQGAPTGQGYPNYPVAQAQYPPHAQPQRFPSSGSLYGPSTPGTPQQQQQGWGPAPSSPAGYQPKGGSPSIPYAFGQLPAHMNPHDPKSQHPIPGSYNRNHSFNPKTQSFVPGSAGMAPGPGPQPPFTAPTSHHGSPQIGSTAPSFPYQAGPPQPYSGGYGMVRQASNTSAPGYQTPAQMAPTHGQYQQPTQPGLQQMPLQHVSSNQFPHTSRPHPSQQPAHHPPPPNFNHLPTYGNPASLPQKPANGF</sequence>
<feature type="region of interest" description="Disordered" evidence="2">
    <location>
        <begin position="214"/>
        <end position="242"/>
    </location>
</feature>
<feature type="domain" description="R3H" evidence="3">
    <location>
        <begin position="277"/>
        <end position="340"/>
    </location>
</feature>
<feature type="compositionally biased region" description="Low complexity" evidence="2">
    <location>
        <begin position="723"/>
        <end position="739"/>
    </location>
</feature>
<dbReference type="InterPro" id="IPR024771">
    <property type="entry name" value="SUZ"/>
</dbReference>
<evidence type="ECO:0000259" key="4">
    <source>
        <dbReference type="PROSITE" id="PS51673"/>
    </source>
</evidence>
<dbReference type="CDD" id="cd02642">
    <property type="entry name" value="R3H_encore_like"/>
    <property type="match status" value="1"/>
</dbReference>
<dbReference type="OrthoDB" id="278430at2759"/>
<feature type="compositionally biased region" description="Basic and acidic residues" evidence="2">
    <location>
        <begin position="395"/>
        <end position="426"/>
    </location>
</feature>
<proteinExistence type="predicted"/>
<dbReference type="EMBL" id="MU251253">
    <property type="protein sequence ID" value="KAG9254581.1"/>
    <property type="molecule type" value="Genomic_DNA"/>
</dbReference>
<reference evidence="5" key="1">
    <citation type="journal article" date="2021" name="IMA Fungus">
        <title>Genomic characterization of three marine fungi, including Emericellopsis atlantica sp. nov. with signatures of a generalist lifestyle and marine biomass degradation.</title>
        <authorList>
            <person name="Hagestad O.C."/>
            <person name="Hou L."/>
            <person name="Andersen J.H."/>
            <person name="Hansen E.H."/>
            <person name="Altermark B."/>
            <person name="Li C."/>
            <person name="Kuhnert E."/>
            <person name="Cox R.J."/>
            <person name="Crous P.W."/>
            <person name="Spatafora J.W."/>
            <person name="Lail K."/>
            <person name="Amirebrahimi M."/>
            <person name="Lipzen A."/>
            <person name="Pangilinan J."/>
            <person name="Andreopoulos W."/>
            <person name="Hayes R.D."/>
            <person name="Ng V."/>
            <person name="Grigoriev I.V."/>
            <person name="Jackson S.A."/>
            <person name="Sutton T.D.S."/>
            <person name="Dobson A.D.W."/>
            <person name="Rama T."/>
        </authorList>
    </citation>
    <scope>NUCLEOTIDE SEQUENCE</scope>
    <source>
        <strain evidence="5">TS7</strain>
    </source>
</reference>
<dbReference type="PANTHER" id="PTHR15672:SF8">
    <property type="entry name" value="PROTEIN ENCORE"/>
    <property type="match status" value="1"/>
</dbReference>
<name>A0A9P8CRC7_9HYPO</name>
<feature type="compositionally biased region" description="Low complexity" evidence="2">
    <location>
        <begin position="380"/>
        <end position="394"/>
    </location>
</feature>
<dbReference type="GeneID" id="70298052"/>
<evidence type="ECO:0000313" key="5">
    <source>
        <dbReference type="EMBL" id="KAG9254581.1"/>
    </source>
</evidence>
<dbReference type="InterPro" id="IPR036867">
    <property type="entry name" value="R3H_dom_sf"/>
</dbReference>
<dbReference type="AlphaFoldDB" id="A0A9P8CRC7"/>
<feature type="compositionally biased region" description="Low complexity" evidence="2">
    <location>
        <begin position="443"/>
        <end position="454"/>
    </location>
</feature>
<feature type="compositionally biased region" description="Polar residues" evidence="2">
    <location>
        <begin position="669"/>
        <end position="682"/>
    </location>
</feature>
<evidence type="ECO:0000256" key="1">
    <source>
        <dbReference type="ARBA" id="ARBA00022553"/>
    </source>
</evidence>
<accession>A0A9P8CRC7</accession>
<evidence type="ECO:0008006" key="7">
    <source>
        <dbReference type="Google" id="ProtNLM"/>
    </source>
</evidence>
<dbReference type="PROSITE" id="PS51673">
    <property type="entry name" value="SUZ"/>
    <property type="match status" value="1"/>
</dbReference>
<feature type="compositionally biased region" description="Polar residues" evidence="2">
    <location>
        <begin position="40"/>
        <end position="52"/>
    </location>
</feature>
<dbReference type="RefSeq" id="XP_046118505.1">
    <property type="nucleotide sequence ID" value="XM_046267149.1"/>
</dbReference>
<feature type="compositionally biased region" description="Low complexity" evidence="2">
    <location>
        <begin position="576"/>
        <end position="597"/>
    </location>
</feature>
<feature type="compositionally biased region" description="Polar residues" evidence="2">
    <location>
        <begin position="125"/>
        <end position="137"/>
    </location>
</feature>